<dbReference type="CDD" id="cd13120">
    <property type="entry name" value="BF2867_like_N"/>
    <property type="match status" value="1"/>
</dbReference>
<dbReference type="HOGENOM" id="CLU_507775_0_0_10"/>
<gene>
    <name evidence="3" type="ORF">HMPREF1981_03004</name>
</gene>
<name>U2CAR3_9BACE</name>
<dbReference type="Gene3D" id="2.60.40.2630">
    <property type="match status" value="1"/>
</dbReference>
<protein>
    <submittedName>
        <fullName evidence="3">Uncharacterized protein</fullName>
    </submittedName>
</protein>
<comment type="caution">
    <text evidence="3">The sequence shown here is derived from an EMBL/GenBank/DDBJ whole genome shotgun (WGS) entry which is preliminary data.</text>
</comment>
<dbReference type="EMBL" id="AWSV01000155">
    <property type="protein sequence ID" value="ERI81615.1"/>
    <property type="molecule type" value="Genomic_DNA"/>
</dbReference>
<dbReference type="InterPro" id="IPR025049">
    <property type="entry name" value="Mfa-like_1"/>
</dbReference>
<dbReference type="Pfam" id="PF13149">
    <property type="entry name" value="Mfa_like_1"/>
    <property type="match status" value="1"/>
</dbReference>
<dbReference type="AlphaFoldDB" id="U2CAR3"/>
<dbReference type="Gene3D" id="2.60.40.2620">
    <property type="entry name" value="Fimbrillin-like"/>
    <property type="match status" value="1"/>
</dbReference>
<sequence>MRKNLFFLATALVSSLFMAGCSDEEAQGENLQNEKVYFLMSPRSLTRTSTGEDYETTFVTGDAVGVFAYERMNDGSEGKMVVSNTKYTLGTDGTWQAAEGQTPVYADAKRSINYYAYYPYSEQATDPEAINLTVMSDQSAGDAANYNISDALAAQNKTTGKGAKVVKLSFKHIFSLVQVNIDGMAATKDATVTLQNIHSSATLNVKSGETTINATEPKSEVKMYALPGNQHEDAVRYAYRAVVPAQSVKSGDVLLTVVSNAKTFQVKYSSDVPYESAKLRVINAQLGESGKFNLSIPQSDVTIEKWGVSDAIEGSGTVEETSPVSPEEPPTPPTPPTPPSTVTSFSPEFTSETAFQSAGIFTKQKITGDTEFWFHRENVTPATTVSIVSEAEGAAIQLQTEGVRGSWNNSNIGYHCTKLFEKASYTLSFKVKSSIADGIVGVGVSAAGDDKFFQMRKPDWSDWNRTVTTYNKIGEAWTEKKVNLDFTQALNEGKSSGVTAYNATTDEDVKGINIYFYNYAANNKLFIKDVKIEKKQ</sequence>
<evidence type="ECO:0000313" key="3">
    <source>
        <dbReference type="EMBL" id="ERI81615.1"/>
    </source>
</evidence>
<feature type="chain" id="PRO_5004625346" evidence="2">
    <location>
        <begin position="20"/>
        <end position="536"/>
    </location>
</feature>
<accession>U2CAR3</accession>
<dbReference type="InterPro" id="IPR042278">
    <property type="entry name" value="Mfa-like_1_N"/>
</dbReference>
<evidence type="ECO:0000313" key="4">
    <source>
        <dbReference type="Proteomes" id="UP000016496"/>
    </source>
</evidence>
<keyword evidence="2" id="KW-0732">Signal</keyword>
<dbReference type="PATRIC" id="fig|1321819.3.peg.2774"/>
<dbReference type="PROSITE" id="PS51257">
    <property type="entry name" value="PROKAR_LIPOPROTEIN"/>
    <property type="match status" value="1"/>
</dbReference>
<feature type="compositionally biased region" description="Pro residues" evidence="1">
    <location>
        <begin position="326"/>
        <end position="339"/>
    </location>
</feature>
<feature type="signal peptide" evidence="2">
    <location>
        <begin position="1"/>
        <end position="19"/>
    </location>
</feature>
<dbReference type="Proteomes" id="UP000016496">
    <property type="component" value="Unassembled WGS sequence"/>
</dbReference>
<feature type="region of interest" description="Disordered" evidence="1">
    <location>
        <begin position="315"/>
        <end position="346"/>
    </location>
</feature>
<dbReference type="Gene3D" id="2.60.120.260">
    <property type="entry name" value="Galactose-binding domain-like"/>
    <property type="match status" value="1"/>
</dbReference>
<reference evidence="3 4" key="1">
    <citation type="submission" date="2013-08" db="EMBL/GenBank/DDBJ databases">
        <authorList>
            <person name="Weinstock G."/>
            <person name="Sodergren E."/>
            <person name="Wylie T."/>
            <person name="Fulton L."/>
            <person name="Fulton R."/>
            <person name="Fronick C."/>
            <person name="O'Laughlin M."/>
            <person name="Godfrey J."/>
            <person name="Miner T."/>
            <person name="Herter B."/>
            <person name="Appelbaum E."/>
            <person name="Cordes M."/>
            <person name="Lek S."/>
            <person name="Wollam A."/>
            <person name="Pepin K.H."/>
            <person name="Palsikar V.B."/>
            <person name="Mitreva M."/>
            <person name="Wilson R.K."/>
        </authorList>
    </citation>
    <scope>NUCLEOTIDE SEQUENCE [LARGE SCALE GENOMIC DNA]</scope>
    <source>
        <strain evidence="3 4">F0041</strain>
    </source>
</reference>
<evidence type="ECO:0000256" key="1">
    <source>
        <dbReference type="SAM" id="MobiDB-lite"/>
    </source>
</evidence>
<evidence type="ECO:0000256" key="2">
    <source>
        <dbReference type="SAM" id="SignalP"/>
    </source>
</evidence>
<proteinExistence type="predicted"/>
<organism evidence="3 4">
    <name type="scientific">Bacteroides pyogenes F0041</name>
    <dbReference type="NCBI Taxonomy" id="1321819"/>
    <lineage>
        <taxon>Bacteria</taxon>
        <taxon>Pseudomonadati</taxon>
        <taxon>Bacteroidota</taxon>
        <taxon>Bacteroidia</taxon>
        <taxon>Bacteroidales</taxon>
        <taxon>Bacteroidaceae</taxon>
        <taxon>Bacteroides</taxon>
    </lineage>
</organism>
<dbReference type="RefSeq" id="WP_021646764.1">
    <property type="nucleotide sequence ID" value="NZ_KE993153.1"/>
</dbReference>
<dbReference type="OrthoDB" id="1050693at2"/>